<protein>
    <submittedName>
        <fullName evidence="4">Cyclic nucleotide-binding/CBS domain-containing protein</fullName>
    </submittedName>
</protein>
<dbReference type="AlphaFoldDB" id="A0ABD5QHR4"/>
<dbReference type="SMART" id="SM00116">
    <property type="entry name" value="CBS"/>
    <property type="match status" value="2"/>
</dbReference>
<dbReference type="InterPro" id="IPR046342">
    <property type="entry name" value="CBS_dom_sf"/>
</dbReference>
<sequence>MYEQTVENVTVGLPPTVTPETPVSEAAEYLRGIRVPALPVLEGDTVVGMVTESDFAALVTEPDDRPTVRSIMSAPATTISPFTTLGEAAATMRSAGVEHLPVITDGVYSGVLSAESLAPYLSRRRLNLERRNEPLRVNSAMNQPMRASD</sequence>
<name>A0ABD5QHR4_9EURY</name>
<evidence type="ECO:0000313" key="4">
    <source>
        <dbReference type="EMBL" id="MFC4989159.1"/>
    </source>
</evidence>
<comment type="caution">
    <text evidence="4">The sequence shown here is derived from an EMBL/GenBank/DDBJ whole genome shotgun (WGS) entry which is preliminary data.</text>
</comment>
<dbReference type="PROSITE" id="PS51371">
    <property type="entry name" value="CBS"/>
    <property type="match status" value="2"/>
</dbReference>
<gene>
    <name evidence="4" type="ORF">ACFPFO_15585</name>
</gene>
<feature type="domain" description="CBS" evidence="3">
    <location>
        <begin position="9"/>
        <end position="65"/>
    </location>
</feature>
<keyword evidence="1 2" id="KW-0129">CBS domain</keyword>
<dbReference type="PANTHER" id="PTHR43080">
    <property type="entry name" value="CBS DOMAIN-CONTAINING PROTEIN CBSX3, MITOCHONDRIAL"/>
    <property type="match status" value="1"/>
</dbReference>
<dbReference type="CDD" id="cd02205">
    <property type="entry name" value="CBS_pair_SF"/>
    <property type="match status" value="1"/>
</dbReference>
<evidence type="ECO:0000313" key="5">
    <source>
        <dbReference type="Proteomes" id="UP001595925"/>
    </source>
</evidence>
<feature type="domain" description="CBS" evidence="3">
    <location>
        <begin position="72"/>
        <end position="128"/>
    </location>
</feature>
<organism evidence="4 5">
    <name type="scientific">Saliphagus infecundisoli</name>
    <dbReference type="NCBI Taxonomy" id="1849069"/>
    <lineage>
        <taxon>Archaea</taxon>
        <taxon>Methanobacteriati</taxon>
        <taxon>Methanobacteriota</taxon>
        <taxon>Stenosarchaea group</taxon>
        <taxon>Halobacteria</taxon>
        <taxon>Halobacteriales</taxon>
        <taxon>Natrialbaceae</taxon>
        <taxon>Saliphagus</taxon>
    </lineage>
</organism>
<dbReference type="EMBL" id="JBHSJG010000041">
    <property type="protein sequence ID" value="MFC4989159.1"/>
    <property type="molecule type" value="Genomic_DNA"/>
</dbReference>
<dbReference type="InterPro" id="IPR000644">
    <property type="entry name" value="CBS_dom"/>
</dbReference>
<dbReference type="Proteomes" id="UP001595925">
    <property type="component" value="Unassembled WGS sequence"/>
</dbReference>
<dbReference type="RefSeq" id="WP_224829502.1">
    <property type="nucleotide sequence ID" value="NZ_JAIVEF010000022.1"/>
</dbReference>
<accession>A0ABD5QHR4</accession>
<evidence type="ECO:0000256" key="1">
    <source>
        <dbReference type="ARBA" id="ARBA00023122"/>
    </source>
</evidence>
<dbReference type="InterPro" id="IPR051257">
    <property type="entry name" value="Diverse_CBS-Domain"/>
</dbReference>
<keyword evidence="5" id="KW-1185">Reference proteome</keyword>
<reference evidence="4 5" key="1">
    <citation type="journal article" date="2019" name="Int. J. Syst. Evol. Microbiol.">
        <title>The Global Catalogue of Microorganisms (GCM) 10K type strain sequencing project: providing services to taxonomists for standard genome sequencing and annotation.</title>
        <authorList>
            <consortium name="The Broad Institute Genomics Platform"/>
            <consortium name="The Broad Institute Genome Sequencing Center for Infectious Disease"/>
            <person name="Wu L."/>
            <person name="Ma J."/>
        </authorList>
    </citation>
    <scope>NUCLEOTIDE SEQUENCE [LARGE SCALE GENOMIC DNA]</scope>
    <source>
        <strain evidence="4 5">CGMCC 1.15824</strain>
    </source>
</reference>
<evidence type="ECO:0000259" key="3">
    <source>
        <dbReference type="PROSITE" id="PS51371"/>
    </source>
</evidence>
<dbReference type="Gene3D" id="3.10.580.10">
    <property type="entry name" value="CBS-domain"/>
    <property type="match status" value="1"/>
</dbReference>
<dbReference type="SUPFAM" id="SSF54631">
    <property type="entry name" value="CBS-domain pair"/>
    <property type="match status" value="1"/>
</dbReference>
<proteinExistence type="predicted"/>
<evidence type="ECO:0000256" key="2">
    <source>
        <dbReference type="PROSITE-ProRule" id="PRU00703"/>
    </source>
</evidence>
<dbReference type="PANTHER" id="PTHR43080:SF2">
    <property type="entry name" value="CBS DOMAIN-CONTAINING PROTEIN"/>
    <property type="match status" value="1"/>
</dbReference>
<dbReference type="Pfam" id="PF00571">
    <property type="entry name" value="CBS"/>
    <property type="match status" value="2"/>
</dbReference>